<dbReference type="Gene3D" id="3.40.80.10">
    <property type="entry name" value="Peptidoglycan recognition protein-like"/>
    <property type="match status" value="1"/>
</dbReference>
<keyword evidence="5" id="KW-1185">Reference proteome</keyword>
<evidence type="ECO:0000259" key="2">
    <source>
        <dbReference type="SMART" id="SM00644"/>
    </source>
</evidence>
<dbReference type="InterPro" id="IPR006619">
    <property type="entry name" value="PGRP_domain_met/bac"/>
</dbReference>
<dbReference type="CDD" id="cd06583">
    <property type="entry name" value="PGRP"/>
    <property type="match status" value="1"/>
</dbReference>
<dbReference type="InterPro" id="IPR015510">
    <property type="entry name" value="PGRP"/>
</dbReference>
<protein>
    <submittedName>
        <fullName evidence="4">N-acetylmuramoyl-L-alanine amidase</fullName>
    </submittedName>
</protein>
<reference evidence="4 5" key="1">
    <citation type="submission" date="2020-04" db="EMBL/GenBank/DDBJ databases">
        <title>Thermobifida alba genome sequencing and assembly.</title>
        <authorList>
            <person name="Luzics S."/>
            <person name="Horvath B."/>
            <person name="Nagy I."/>
            <person name="Toth A."/>
            <person name="Nagy I."/>
            <person name="Kukolya J."/>
        </authorList>
    </citation>
    <scope>NUCLEOTIDE SEQUENCE [LARGE SCALE GENOMIC DNA]</scope>
    <source>
        <strain evidence="4 5">DSM 43795</strain>
    </source>
</reference>
<dbReference type="SMART" id="SM00701">
    <property type="entry name" value="PGRP"/>
    <property type="match status" value="1"/>
</dbReference>
<evidence type="ECO:0000313" key="4">
    <source>
        <dbReference type="EMBL" id="UPT22425.1"/>
    </source>
</evidence>
<evidence type="ECO:0000256" key="1">
    <source>
        <dbReference type="ARBA" id="ARBA00007553"/>
    </source>
</evidence>
<comment type="similarity">
    <text evidence="1">Belongs to the N-acetylmuramoyl-L-alanine amidase 2 family.</text>
</comment>
<gene>
    <name evidence="4" type="ORF">FOF52_16840</name>
</gene>
<dbReference type="RefSeq" id="WP_248590910.1">
    <property type="nucleotide sequence ID" value="NZ_BAABEB010000038.1"/>
</dbReference>
<evidence type="ECO:0000313" key="5">
    <source>
        <dbReference type="Proteomes" id="UP000832041"/>
    </source>
</evidence>
<feature type="domain" description="N-acetylmuramoyl-L-alanine amidase" evidence="2">
    <location>
        <begin position="44"/>
        <end position="192"/>
    </location>
</feature>
<dbReference type="PANTHER" id="PTHR11022:SF41">
    <property type="entry name" value="PEPTIDOGLYCAN-RECOGNITION PROTEIN LC-RELATED"/>
    <property type="match status" value="1"/>
</dbReference>
<dbReference type="PANTHER" id="PTHR11022">
    <property type="entry name" value="PEPTIDOGLYCAN RECOGNITION PROTEIN"/>
    <property type="match status" value="1"/>
</dbReference>
<dbReference type="SMART" id="SM00644">
    <property type="entry name" value="Ami_2"/>
    <property type="match status" value="1"/>
</dbReference>
<dbReference type="InterPro" id="IPR002502">
    <property type="entry name" value="Amidase_domain"/>
</dbReference>
<feature type="domain" description="Peptidoglycan recognition protein family" evidence="3">
    <location>
        <begin position="32"/>
        <end position="186"/>
    </location>
</feature>
<dbReference type="Proteomes" id="UP000832041">
    <property type="component" value="Chromosome"/>
</dbReference>
<dbReference type="InterPro" id="IPR036505">
    <property type="entry name" value="Amidase/PGRP_sf"/>
</dbReference>
<name>A0ABY4L413_THEAE</name>
<accession>A0ABY4L413</accession>
<sequence length="255" mass="27585">MVRGFGLVAGGVLLGGLADLGTARDAGADSGPTVYTRADWGAQPPRRAGRILDHRPDHIVVHHTATPNVTDYSMEQAFALSRAIQRYHMHHNGWNDTGQQFTISRGGIVMEGRDNTLPAVRAGRHLLGAHVAGHNSHTVGIENEGDYMSATPPDTLLEALTHTCAWLCLRYGLDPGRAIVGHRDFNATNCPGDRLYGALPRLREDTAALLAALRQQLIHNDRSVPGFPDIPEENIPSYPDAPVGEVAVEYHHGPV</sequence>
<dbReference type="EMBL" id="CP051627">
    <property type="protein sequence ID" value="UPT22425.1"/>
    <property type="molecule type" value="Genomic_DNA"/>
</dbReference>
<dbReference type="Pfam" id="PF01510">
    <property type="entry name" value="Amidase_2"/>
    <property type="match status" value="1"/>
</dbReference>
<dbReference type="SUPFAM" id="SSF55846">
    <property type="entry name" value="N-acetylmuramoyl-L-alanine amidase-like"/>
    <property type="match status" value="1"/>
</dbReference>
<evidence type="ECO:0000259" key="3">
    <source>
        <dbReference type="SMART" id="SM00701"/>
    </source>
</evidence>
<organism evidence="4 5">
    <name type="scientific">Thermobifida alba</name>
    <name type="common">Thermomonospora alba</name>
    <dbReference type="NCBI Taxonomy" id="53522"/>
    <lineage>
        <taxon>Bacteria</taxon>
        <taxon>Bacillati</taxon>
        <taxon>Actinomycetota</taxon>
        <taxon>Actinomycetes</taxon>
        <taxon>Streptosporangiales</taxon>
        <taxon>Nocardiopsidaceae</taxon>
        <taxon>Thermobifida</taxon>
    </lineage>
</organism>
<proteinExistence type="inferred from homology"/>